<dbReference type="PANTHER" id="PTHR43827">
    <property type="entry name" value="2,5-DIKETO-D-GLUCONIC ACID REDUCTASE"/>
    <property type="match status" value="1"/>
</dbReference>
<name>A0A1M6QWF1_9FIRM</name>
<evidence type="ECO:0000313" key="8">
    <source>
        <dbReference type="EMBL" id="SHK24480.1"/>
    </source>
</evidence>
<evidence type="ECO:0000259" key="7">
    <source>
        <dbReference type="Pfam" id="PF00248"/>
    </source>
</evidence>
<dbReference type="PROSITE" id="PS00798">
    <property type="entry name" value="ALDOKETO_REDUCTASE_1"/>
    <property type="match status" value="1"/>
</dbReference>
<evidence type="ECO:0000256" key="2">
    <source>
        <dbReference type="ARBA" id="ARBA00022857"/>
    </source>
</evidence>
<keyword evidence="9" id="KW-1185">Reference proteome</keyword>
<comment type="similarity">
    <text evidence="1">Belongs to the aldo/keto reductase family.</text>
</comment>
<evidence type="ECO:0000313" key="9">
    <source>
        <dbReference type="Proteomes" id="UP000184386"/>
    </source>
</evidence>
<evidence type="ECO:0000256" key="4">
    <source>
        <dbReference type="PIRSR" id="PIRSR000097-1"/>
    </source>
</evidence>
<protein>
    <submittedName>
        <fullName evidence="8">Aldo/keto reductase</fullName>
    </submittedName>
</protein>
<feature type="site" description="Lowers pKa of active site Tyr" evidence="6">
    <location>
        <position position="78"/>
    </location>
</feature>
<proteinExistence type="inferred from homology"/>
<dbReference type="GO" id="GO:0016616">
    <property type="term" value="F:oxidoreductase activity, acting on the CH-OH group of donors, NAD or NADP as acceptor"/>
    <property type="evidence" value="ECO:0007669"/>
    <property type="project" value="UniProtKB-ARBA"/>
</dbReference>
<accession>A0A1M6QWF1</accession>
<evidence type="ECO:0000256" key="1">
    <source>
        <dbReference type="ARBA" id="ARBA00007905"/>
    </source>
</evidence>
<reference evidence="8 9" key="1">
    <citation type="submission" date="2016-11" db="EMBL/GenBank/DDBJ databases">
        <authorList>
            <person name="Jaros S."/>
            <person name="Januszkiewicz K."/>
            <person name="Wedrychowicz H."/>
        </authorList>
    </citation>
    <scope>NUCLEOTIDE SEQUENCE [LARGE SCALE GENOMIC DNA]</scope>
    <source>
        <strain evidence="8 9">DSM 15929</strain>
    </source>
</reference>
<sequence>MKNLTDTYVLNNGVKIPCIGFGTWQTPEGEVAYESVKAALECGYRHIDTAAMYGNEASVGRAVKESGIKREDIFITSKLGNTQHGYEDTKEAFLQTLANLGTDYLDLYLIHWPNPIKYRNSWQDANAGSWKAMEEFYEQGKVSALGISNFLPHHIDALLETAKIKPAINQIRLCPGLTQEEVSAYCLEHDILLEAYSPLGTGKLFTVEKMQELAAKYGKTIAQVGIRWSLQMGYLPLPKSVTPSRIKENTEIFDFTLTEEDAAVIAGLTECCGGVADPDLTNF</sequence>
<evidence type="ECO:0000256" key="6">
    <source>
        <dbReference type="PIRSR" id="PIRSR000097-3"/>
    </source>
</evidence>
<dbReference type="PROSITE" id="PS00063">
    <property type="entry name" value="ALDOKETO_REDUCTASE_3"/>
    <property type="match status" value="1"/>
</dbReference>
<dbReference type="Gene3D" id="3.20.20.100">
    <property type="entry name" value="NADP-dependent oxidoreductase domain"/>
    <property type="match status" value="1"/>
</dbReference>
<feature type="domain" description="NADP-dependent oxidoreductase" evidence="7">
    <location>
        <begin position="19"/>
        <end position="267"/>
    </location>
</feature>
<dbReference type="InterPro" id="IPR020471">
    <property type="entry name" value="AKR"/>
</dbReference>
<dbReference type="FunFam" id="3.20.20.100:FF:000015">
    <property type="entry name" value="Oxidoreductase, aldo/keto reductase family"/>
    <property type="match status" value="1"/>
</dbReference>
<dbReference type="STRING" id="1121322.SAMN02745136_02061"/>
<dbReference type="InterPro" id="IPR018170">
    <property type="entry name" value="Aldo/ket_reductase_CS"/>
</dbReference>
<organism evidence="8 9">
    <name type="scientific">Anaerocolumna jejuensis DSM 15929</name>
    <dbReference type="NCBI Taxonomy" id="1121322"/>
    <lineage>
        <taxon>Bacteria</taxon>
        <taxon>Bacillati</taxon>
        <taxon>Bacillota</taxon>
        <taxon>Clostridia</taxon>
        <taxon>Lachnospirales</taxon>
        <taxon>Lachnospiraceae</taxon>
        <taxon>Anaerocolumna</taxon>
    </lineage>
</organism>
<dbReference type="Pfam" id="PF00248">
    <property type="entry name" value="Aldo_ket_red"/>
    <property type="match status" value="1"/>
</dbReference>
<dbReference type="SUPFAM" id="SSF51430">
    <property type="entry name" value="NAD(P)-linked oxidoreductase"/>
    <property type="match status" value="1"/>
</dbReference>
<dbReference type="PIRSF" id="PIRSF000097">
    <property type="entry name" value="AKR"/>
    <property type="match status" value="1"/>
</dbReference>
<dbReference type="CDD" id="cd19071">
    <property type="entry name" value="AKR_AKR1-5-like"/>
    <property type="match status" value="1"/>
</dbReference>
<keyword evidence="3" id="KW-0560">Oxidoreductase</keyword>
<evidence type="ECO:0000256" key="5">
    <source>
        <dbReference type="PIRSR" id="PIRSR000097-2"/>
    </source>
</evidence>
<feature type="active site" description="Proton donor" evidence="4">
    <location>
        <position position="53"/>
    </location>
</feature>
<dbReference type="OrthoDB" id="9804790at2"/>
<keyword evidence="2" id="KW-0521">NADP</keyword>
<dbReference type="Proteomes" id="UP000184386">
    <property type="component" value="Unassembled WGS sequence"/>
</dbReference>
<dbReference type="InterPro" id="IPR036812">
    <property type="entry name" value="NAD(P)_OxRdtase_dom_sf"/>
</dbReference>
<feature type="binding site" evidence="5">
    <location>
        <position position="111"/>
    </location>
    <ligand>
        <name>substrate</name>
    </ligand>
</feature>
<gene>
    <name evidence="8" type="ORF">SAMN02745136_02061</name>
</gene>
<dbReference type="PANTHER" id="PTHR43827:SF3">
    <property type="entry name" value="NADP-DEPENDENT OXIDOREDUCTASE DOMAIN-CONTAINING PROTEIN"/>
    <property type="match status" value="1"/>
</dbReference>
<dbReference type="InterPro" id="IPR023210">
    <property type="entry name" value="NADP_OxRdtase_dom"/>
</dbReference>
<dbReference type="RefSeq" id="WP_073275490.1">
    <property type="nucleotide sequence ID" value="NZ_FRAC01000010.1"/>
</dbReference>
<dbReference type="AlphaFoldDB" id="A0A1M6QWF1"/>
<dbReference type="EMBL" id="FRAC01000010">
    <property type="protein sequence ID" value="SHK24480.1"/>
    <property type="molecule type" value="Genomic_DNA"/>
</dbReference>
<evidence type="ECO:0000256" key="3">
    <source>
        <dbReference type="ARBA" id="ARBA00023002"/>
    </source>
</evidence>
<dbReference type="PRINTS" id="PR00069">
    <property type="entry name" value="ALDKETRDTASE"/>
</dbReference>